<evidence type="ECO:0000256" key="3">
    <source>
        <dbReference type="ARBA" id="ARBA00001522"/>
    </source>
</evidence>
<evidence type="ECO:0000256" key="17">
    <source>
        <dbReference type="ARBA" id="ARBA00030571"/>
    </source>
</evidence>
<dbReference type="EC" id="2.7.1.156" evidence="8"/>
<evidence type="ECO:0000313" key="19">
    <source>
        <dbReference type="Proteomes" id="UP001164187"/>
    </source>
</evidence>
<proteinExistence type="inferred from homology"/>
<comment type="similarity">
    <text evidence="7">Belongs to the CobU/CobP family.</text>
</comment>
<evidence type="ECO:0000256" key="13">
    <source>
        <dbReference type="ARBA" id="ARBA00022777"/>
    </source>
</evidence>
<evidence type="ECO:0000256" key="9">
    <source>
        <dbReference type="ARBA" id="ARBA00012523"/>
    </source>
</evidence>
<comment type="catalytic activity">
    <reaction evidence="1">
        <text>adenosylcob(III)inamide + ATP = adenosylcob(III)inamide phosphate + ADP + H(+)</text>
        <dbReference type="Rhea" id="RHEA:15769"/>
        <dbReference type="ChEBI" id="CHEBI:2480"/>
        <dbReference type="ChEBI" id="CHEBI:15378"/>
        <dbReference type="ChEBI" id="CHEBI:30616"/>
        <dbReference type="ChEBI" id="CHEBI:58502"/>
        <dbReference type="ChEBI" id="CHEBI:456216"/>
        <dbReference type="EC" id="2.7.1.156"/>
    </reaction>
</comment>
<comment type="pathway">
    <text evidence="5">Cofactor biosynthesis; adenosylcobalamin biosynthesis; adenosylcobalamin from cob(II)yrinate a,c-diamide: step 6/7.</text>
</comment>
<dbReference type="EC" id="2.7.7.62" evidence="9"/>
<keyword evidence="14" id="KW-0067">ATP-binding</keyword>
<evidence type="ECO:0000256" key="15">
    <source>
        <dbReference type="ARBA" id="ARBA00023134"/>
    </source>
</evidence>
<dbReference type="PANTHER" id="PTHR34848:SF1">
    <property type="entry name" value="BIFUNCTIONAL ADENOSYLCOBALAMIN BIOSYNTHESIS PROTEIN COBU"/>
    <property type="match status" value="1"/>
</dbReference>
<evidence type="ECO:0000256" key="5">
    <source>
        <dbReference type="ARBA" id="ARBA00004692"/>
    </source>
</evidence>
<dbReference type="PIRSF" id="PIRSF006135">
    <property type="entry name" value="CobU"/>
    <property type="match status" value="1"/>
</dbReference>
<evidence type="ECO:0000256" key="12">
    <source>
        <dbReference type="ARBA" id="ARBA00022741"/>
    </source>
</evidence>
<dbReference type="Proteomes" id="UP001164187">
    <property type="component" value="Chromosome"/>
</dbReference>
<dbReference type="EMBL" id="CP114052">
    <property type="protein sequence ID" value="WAW15086.1"/>
    <property type="molecule type" value="Genomic_DNA"/>
</dbReference>
<evidence type="ECO:0000256" key="16">
    <source>
        <dbReference type="ARBA" id="ARBA00029570"/>
    </source>
</evidence>
<dbReference type="SUPFAM" id="SSF52540">
    <property type="entry name" value="P-loop containing nucleoside triphosphate hydrolases"/>
    <property type="match status" value="1"/>
</dbReference>
<dbReference type="CDD" id="cd00544">
    <property type="entry name" value="CobU"/>
    <property type="match status" value="1"/>
</dbReference>
<evidence type="ECO:0000313" key="18">
    <source>
        <dbReference type="EMBL" id="WAW15086.1"/>
    </source>
</evidence>
<evidence type="ECO:0000256" key="10">
    <source>
        <dbReference type="ARBA" id="ARBA00022573"/>
    </source>
</evidence>
<evidence type="ECO:0000256" key="7">
    <source>
        <dbReference type="ARBA" id="ARBA00007490"/>
    </source>
</evidence>
<keyword evidence="11 18" id="KW-0808">Transferase</keyword>
<sequence length="187" mass="21392">MGKLIFISGGANSGKSKYAENLCRQIGGRTCYIATSKTLDFEMQIKKEKHIQRRKDFGWETVEEYKNLYKIIDRTVISGTKTYLLDCLTMMISNFMFDKDINFQAEEEELCEKIEKLLDIEIDNLIEAIEKNDINFIVVTNEIGMGIVAQSKLNRYYASLVGKFNQKMALKAQDAYLVVSGIGIKIK</sequence>
<protein>
    <recommendedName>
        <fullName evidence="16">Adenosylcobinamide kinase</fullName>
        <ecNumber evidence="8">2.7.1.156</ecNumber>
        <ecNumber evidence="9">2.7.7.62</ecNumber>
    </recommendedName>
    <alternativeName>
        <fullName evidence="17">Adenosylcobinamide-phosphate guanylyltransferase</fullName>
    </alternativeName>
</protein>
<keyword evidence="13 18" id="KW-0418">Kinase</keyword>
<dbReference type="Pfam" id="PF02283">
    <property type="entry name" value="CobU"/>
    <property type="match status" value="1"/>
</dbReference>
<evidence type="ECO:0000256" key="1">
    <source>
        <dbReference type="ARBA" id="ARBA00000312"/>
    </source>
</evidence>
<accession>A0ABY7JNY7</accession>
<dbReference type="InterPro" id="IPR027417">
    <property type="entry name" value="P-loop_NTPase"/>
</dbReference>
<comment type="catalytic activity">
    <reaction evidence="3">
        <text>adenosylcob(III)inamide + GTP = adenosylcob(III)inamide phosphate + GDP + H(+)</text>
        <dbReference type="Rhea" id="RHEA:15765"/>
        <dbReference type="ChEBI" id="CHEBI:2480"/>
        <dbReference type="ChEBI" id="CHEBI:15378"/>
        <dbReference type="ChEBI" id="CHEBI:37565"/>
        <dbReference type="ChEBI" id="CHEBI:58189"/>
        <dbReference type="ChEBI" id="CHEBI:58502"/>
        <dbReference type="EC" id="2.7.1.156"/>
    </reaction>
</comment>
<evidence type="ECO:0000256" key="6">
    <source>
        <dbReference type="ARBA" id="ARBA00005159"/>
    </source>
</evidence>
<keyword evidence="19" id="KW-1185">Reference proteome</keyword>
<dbReference type="InterPro" id="IPR003203">
    <property type="entry name" value="CobU/CobP"/>
</dbReference>
<dbReference type="RefSeq" id="WP_269311779.1">
    <property type="nucleotide sequence ID" value="NZ_CP114052.1"/>
</dbReference>
<name>A0ABY7JNY7_9FIRM</name>
<keyword evidence="18" id="KW-0548">Nucleotidyltransferase</keyword>
<organism evidence="18 19">
    <name type="scientific">Peptostreptococcus equinus</name>
    <dbReference type="NCBI Taxonomy" id="3003601"/>
    <lineage>
        <taxon>Bacteria</taxon>
        <taxon>Bacillati</taxon>
        <taxon>Bacillota</taxon>
        <taxon>Clostridia</taxon>
        <taxon>Peptostreptococcales</taxon>
        <taxon>Peptostreptococcaceae</taxon>
        <taxon>Peptostreptococcus</taxon>
    </lineage>
</organism>
<gene>
    <name evidence="18" type="primary">cobU</name>
    <name evidence="18" type="ORF">O0R46_01165</name>
</gene>
<evidence type="ECO:0000256" key="2">
    <source>
        <dbReference type="ARBA" id="ARBA00000711"/>
    </source>
</evidence>
<dbReference type="PANTHER" id="PTHR34848">
    <property type="match status" value="1"/>
</dbReference>
<evidence type="ECO:0000256" key="8">
    <source>
        <dbReference type="ARBA" id="ARBA00012016"/>
    </source>
</evidence>
<comment type="catalytic activity">
    <reaction evidence="2">
        <text>adenosylcob(III)inamide phosphate + GTP + H(+) = adenosylcob(III)inamide-GDP + diphosphate</text>
        <dbReference type="Rhea" id="RHEA:22712"/>
        <dbReference type="ChEBI" id="CHEBI:15378"/>
        <dbReference type="ChEBI" id="CHEBI:33019"/>
        <dbReference type="ChEBI" id="CHEBI:37565"/>
        <dbReference type="ChEBI" id="CHEBI:58502"/>
        <dbReference type="ChEBI" id="CHEBI:60487"/>
        <dbReference type="EC" id="2.7.7.62"/>
    </reaction>
</comment>
<dbReference type="GO" id="GO:0008820">
    <property type="term" value="F:cobinamide phosphate guanylyltransferase activity"/>
    <property type="evidence" value="ECO:0007669"/>
    <property type="project" value="UniProtKB-EC"/>
</dbReference>
<dbReference type="Gene3D" id="3.40.50.300">
    <property type="entry name" value="P-loop containing nucleotide triphosphate hydrolases"/>
    <property type="match status" value="1"/>
</dbReference>
<comment type="pathway">
    <text evidence="6">Cofactor biosynthesis; adenosylcobalamin biosynthesis; adenosylcobalamin from cob(II)yrinate a,c-diamide: step 5/7.</text>
</comment>
<dbReference type="GO" id="GO:0043752">
    <property type="term" value="F:adenosylcobinamide kinase activity"/>
    <property type="evidence" value="ECO:0007669"/>
    <property type="project" value="UniProtKB-EC"/>
</dbReference>
<keyword evidence="10" id="KW-0169">Cobalamin biosynthesis</keyword>
<keyword evidence="12" id="KW-0547">Nucleotide-binding</keyword>
<evidence type="ECO:0000256" key="4">
    <source>
        <dbReference type="ARBA" id="ARBA00003889"/>
    </source>
</evidence>
<evidence type="ECO:0000256" key="14">
    <source>
        <dbReference type="ARBA" id="ARBA00022840"/>
    </source>
</evidence>
<comment type="function">
    <text evidence="4">Catalyzes ATP-dependent phosphorylation of adenosylcobinamide and addition of GMP to adenosylcobinamide phosphate.</text>
</comment>
<evidence type="ECO:0000256" key="11">
    <source>
        <dbReference type="ARBA" id="ARBA00022679"/>
    </source>
</evidence>
<keyword evidence="15" id="KW-0342">GTP-binding</keyword>
<dbReference type="NCBIfam" id="NF004469">
    <property type="entry name" value="PRK05800.1"/>
    <property type="match status" value="1"/>
</dbReference>
<reference evidence="18" key="1">
    <citation type="submission" date="2022-12" db="EMBL/GenBank/DDBJ databases">
        <title>Peptostreptococcus.</title>
        <authorList>
            <person name="Lee S.H."/>
        </authorList>
    </citation>
    <scope>NUCLEOTIDE SEQUENCE</scope>
    <source>
        <strain evidence="18">CBA3647</strain>
    </source>
</reference>